<reference evidence="1" key="1">
    <citation type="submission" date="2023-04" db="EMBL/GenBank/DDBJ databases">
        <title>Ambrosiozyma monospora NBRC 1965.</title>
        <authorList>
            <person name="Ichikawa N."/>
            <person name="Sato H."/>
            <person name="Tonouchi N."/>
        </authorList>
    </citation>
    <scope>NUCLEOTIDE SEQUENCE</scope>
    <source>
        <strain evidence="1">NBRC 1965</strain>
    </source>
</reference>
<evidence type="ECO:0000313" key="2">
    <source>
        <dbReference type="Proteomes" id="UP001165063"/>
    </source>
</evidence>
<sequence>MMAMMDHGNDEQTWHTHIWSVLMIADERKLTDRLELCSISDKTNEQLKVQRCILVIMIRQLIRERMQKSGITNTCAPNSRSCAYGKSKSKAHVSLTPHGRLKFQFYLNFE</sequence>
<comment type="caution">
    <text evidence="1">The sequence shown here is derived from an EMBL/GenBank/DDBJ whole genome shotgun (WGS) entry which is preliminary data.</text>
</comment>
<accession>A0A9W7DMB6</accession>
<gene>
    <name evidence="1" type="ORF">Amon01_000633400</name>
</gene>
<evidence type="ECO:0000313" key="1">
    <source>
        <dbReference type="EMBL" id="GMG40605.1"/>
    </source>
</evidence>
<name>A0A9W7DMB6_AMBMO</name>
<protein>
    <submittedName>
        <fullName evidence="1">Unnamed protein product</fullName>
    </submittedName>
</protein>
<keyword evidence="2" id="KW-1185">Reference proteome</keyword>
<dbReference type="Proteomes" id="UP001165063">
    <property type="component" value="Unassembled WGS sequence"/>
</dbReference>
<proteinExistence type="predicted"/>
<dbReference type="EMBL" id="BSXU01003957">
    <property type="protein sequence ID" value="GMG40605.1"/>
    <property type="molecule type" value="Genomic_DNA"/>
</dbReference>
<dbReference type="AlphaFoldDB" id="A0A9W7DMB6"/>
<organism evidence="1 2">
    <name type="scientific">Ambrosiozyma monospora</name>
    <name type="common">Yeast</name>
    <name type="synonym">Endomycopsis monosporus</name>
    <dbReference type="NCBI Taxonomy" id="43982"/>
    <lineage>
        <taxon>Eukaryota</taxon>
        <taxon>Fungi</taxon>
        <taxon>Dikarya</taxon>
        <taxon>Ascomycota</taxon>
        <taxon>Saccharomycotina</taxon>
        <taxon>Pichiomycetes</taxon>
        <taxon>Pichiales</taxon>
        <taxon>Pichiaceae</taxon>
        <taxon>Ambrosiozyma</taxon>
    </lineage>
</organism>